<evidence type="ECO:0000256" key="1">
    <source>
        <dbReference type="SAM" id="MobiDB-lite"/>
    </source>
</evidence>
<dbReference type="Proteomes" id="UP000772434">
    <property type="component" value="Unassembled WGS sequence"/>
</dbReference>
<feature type="compositionally biased region" description="Gly residues" evidence="1">
    <location>
        <begin position="1"/>
        <end position="12"/>
    </location>
</feature>
<feature type="region of interest" description="Disordered" evidence="1">
    <location>
        <begin position="71"/>
        <end position="176"/>
    </location>
</feature>
<protein>
    <submittedName>
        <fullName evidence="2">Uncharacterized protein</fullName>
    </submittedName>
</protein>
<comment type="caution">
    <text evidence="2">The sequence shown here is derived from an EMBL/GenBank/DDBJ whole genome shotgun (WGS) entry which is preliminary data.</text>
</comment>
<name>A0A9P5Q2E1_9AGAR</name>
<proteinExistence type="predicted"/>
<organism evidence="2 3">
    <name type="scientific">Rhodocollybia butyracea</name>
    <dbReference type="NCBI Taxonomy" id="206335"/>
    <lineage>
        <taxon>Eukaryota</taxon>
        <taxon>Fungi</taxon>
        <taxon>Dikarya</taxon>
        <taxon>Basidiomycota</taxon>
        <taxon>Agaricomycotina</taxon>
        <taxon>Agaricomycetes</taxon>
        <taxon>Agaricomycetidae</taxon>
        <taxon>Agaricales</taxon>
        <taxon>Marasmiineae</taxon>
        <taxon>Omphalotaceae</taxon>
        <taxon>Rhodocollybia</taxon>
    </lineage>
</organism>
<dbReference type="AlphaFoldDB" id="A0A9P5Q2E1"/>
<evidence type="ECO:0000313" key="3">
    <source>
        <dbReference type="Proteomes" id="UP000772434"/>
    </source>
</evidence>
<feature type="compositionally biased region" description="Gly residues" evidence="1">
    <location>
        <begin position="154"/>
        <end position="176"/>
    </location>
</feature>
<reference evidence="2" key="1">
    <citation type="submission" date="2020-11" db="EMBL/GenBank/DDBJ databases">
        <authorList>
            <consortium name="DOE Joint Genome Institute"/>
            <person name="Ahrendt S."/>
            <person name="Riley R."/>
            <person name="Andreopoulos W."/>
            <person name="Labutti K."/>
            <person name="Pangilinan J."/>
            <person name="Ruiz-Duenas F.J."/>
            <person name="Barrasa J.M."/>
            <person name="Sanchez-Garcia M."/>
            <person name="Camarero S."/>
            <person name="Miyauchi S."/>
            <person name="Serrano A."/>
            <person name="Linde D."/>
            <person name="Babiker R."/>
            <person name="Drula E."/>
            <person name="Ayuso-Fernandez I."/>
            <person name="Pacheco R."/>
            <person name="Padilla G."/>
            <person name="Ferreira P."/>
            <person name="Barriuso J."/>
            <person name="Kellner H."/>
            <person name="Castanera R."/>
            <person name="Alfaro M."/>
            <person name="Ramirez L."/>
            <person name="Pisabarro A.G."/>
            <person name="Kuo A."/>
            <person name="Tritt A."/>
            <person name="Lipzen A."/>
            <person name="He G."/>
            <person name="Yan M."/>
            <person name="Ng V."/>
            <person name="Cullen D."/>
            <person name="Martin F."/>
            <person name="Rosso M.-N."/>
            <person name="Henrissat B."/>
            <person name="Hibbett D."/>
            <person name="Martinez A.T."/>
            <person name="Grigoriev I.V."/>
        </authorList>
    </citation>
    <scope>NUCLEOTIDE SEQUENCE</scope>
    <source>
        <strain evidence="2">AH 40177</strain>
    </source>
</reference>
<feature type="region of interest" description="Disordered" evidence="1">
    <location>
        <begin position="1"/>
        <end position="21"/>
    </location>
</feature>
<gene>
    <name evidence="2" type="ORF">BDP27DRAFT_1416877</name>
</gene>
<evidence type="ECO:0000313" key="2">
    <source>
        <dbReference type="EMBL" id="KAF9073796.1"/>
    </source>
</evidence>
<feature type="compositionally biased region" description="Basic and acidic residues" evidence="1">
    <location>
        <begin position="78"/>
        <end position="153"/>
    </location>
</feature>
<dbReference type="EMBL" id="JADNRY010000016">
    <property type="protein sequence ID" value="KAF9073796.1"/>
    <property type="molecule type" value="Genomic_DNA"/>
</dbReference>
<keyword evidence="3" id="KW-1185">Reference proteome</keyword>
<sequence>MGLQEFGGGGEGKGPRGLLSGKLRVHDDTTIESLLQLEGPASKAKELICLAISLADSSPFRVQISLRPDSEANMSWEQKGKWREGNIDKRSGASGDKDNKERKGDDDKENRNDDKGDGGHGKEDGEGNRGDVEEGDKSDREERDSDKENDSDKGGGGGRGGQRNSGGNGGLQGGGSLKPLNYLSSVTWEANELAIAKSTLEITFKSKPQYDPTQWLESFVSHTRFSSKLACVTPEKTETDFGSSKQKVSSGNITVSASPSGGANTGSSTSITAPNAPYSITFDPDPTGFSQAGFQIHCLGLDGEKVFETGYRVETMPEDVPHELVSYYLQLSIKYLTLHWFYHLKTVLCLANPNEMWVSRSQSTTFISSNTLLNKELFALETKGTGGIKEVTSQNPLKKILHRLQHSQVLDRRKAHLRKLLQLGDSAIVAGRDRDGGIDSVVDVNYPPLKLDLGNAIAIAS</sequence>
<accession>A0A9P5Q2E1</accession>